<dbReference type="Proteomes" id="UP001139409">
    <property type="component" value="Unassembled WGS sequence"/>
</dbReference>
<sequence>MSAGFIRCSEEEVRSSYDTPLKGLWQISWAFDNEILTGSIEFRDNEALIQAYGSPDSHLLSGFDEARFIVVLSEEKVTLKNHLSGIELVYEIQHREPDYWELSYLDEITVVLAKK</sequence>
<reference evidence="1" key="1">
    <citation type="submission" date="2021-09" db="EMBL/GenBank/DDBJ databases">
        <title>Fulvivirga sp. isolated from coastal sediment.</title>
        <authorList>
            <person name="Yu H."/>
        </authorList>
    </citation>
    <scope>NUCLEOTIDE SEQUENCE</scope>
    <source>
        <strain evidence="1">1062</strain>
    </source>
</reference>
<gene>
    <name evidence="1" type="ORF">LDX50_27430</name>
</gene>
<proteinExistence type="predicted"/>
<dbReference type="RefSeq" id="WP_225699492.1">
    <property type="nucleotide sequence ID" value="NZ_JAIXNE010000006.1"/>
</dbReference>
<comment type="caution">
    <text evidence="1">The sequence shown here is derived from an EMBL/GenBank/DDBJ whole genome shotgun (WGS) entry which is preliminary data.</text>
</comment>
<accession>A0A9X1HVH2</accession>
<evidence type="ECO:0000313" key="1">
    <source>
        <dbReference type="EMBL" id="MCA6078636.1"/>
    </source>
</evidence>
<protein>
    <submittedName>
        <fullName evidence="1">Uncharacterized protein</fullName>
    </submittedName>
</protein>
<keyword evidence="2" id="KW-1185">Reference proteome</keyword>
<organism evidence="1 2">
    <name type="scientific">Fulvivirga sedimenti</name>
    <dbReference type="NCBI Taxonomy" id="2879465"/>
    <lineage>
        <taxon>Bacteria</taxon>
        <taxon>Pseudomonadati</taxon>
        <taxon>Bacteroidota</taxon>
        <taxon>Cytophagia</taxon>
        <taxon>Cytophagales</taxon>
        <taxon>Fulvivirgaceae</taxon>
        <taxon>Fulvivirga</taxon>
    </lineage>
</organism>
<dbReference type="AlphaFoldDB" id="A0A9X1HVH2"/>
<evidence type="ECO:0000313" key="2">
    <source>
        <dbReference type="Proteomes" id="UP001139409"/>
    </source>
</evidence>
<name>A0A9X1HVH2_9BACT</name>
<dbReference type="EMBL" id="JAIXNE010000006">
    <property type="protein sequence ID" value="MCA6078636.1"/>
    <property type="molecule type" value="Genomic_DNA"/>
</dbReference>